<sequence>MKNIYRIIVACLVPLTLLLAQAQTAQGVGYGLTKDAAIEQAKRDAVENGLGAYISSETVVTATSLSDNIYSKAQGFVKKFNIVKEKKDPDGNWEITISAEVTQILDQVMQDEVAMQTLLNSMNRPRIIFLLREENLIDNTPTDFAETKLLSMFYNKGFDVVDRQLVQALKGEPDYEQALGGNVAAAAKIAAMLGAEVIVIGTAKISSGGVFYGMTSGQADLNGKIVRADTGEILAVVPSAHGKKPHISPSTAGVNAVNDAADKLGTDIIRQLIQKWSTQQSNFIKVFIVLKNADFGSYMMFQSFLQAQTVSGIRNAYSKSLNDGVAEYEVEYEGKAQDLAMGLSQTTPDGLNFKVTGMSGNRITAEIVQ</sequence>
<gene>
    <name evidence="1" type="ORF">MGWOODY_Mmi2064</name>
</gene>
<dbReference type="Gene3D" id="3.30.1660.40">
    <property type="entry name" value="FlgT, N-terminal domain"/>
    <property type="match status" value="1"/>
</dbReference>
<dbReference type="InterPro" id="IPR038180">
    <property type="entry name" value="FlgT_N_sf"/>
</dbReference>
<dbReference type="Gene3D" id="3.40.50.10610">
    <property type="entry name" value="ABC-type transport auxiliary lipoprotein component"/>
    <property type="match status" value="1"/>
</dbReference>
<protein>
    <recommendedName>
        <fullName evidence="2">Flagellar assembly protein T N-terminal domain-containing protein</fullName>
    </recommendedName>
</protein>
<reference evidence="1" key="1">
    <citation type="submission" date="2015-10" db="EMBL/GenBank/DDBJ databases">
        <authorList>
            <person name="Gilbert D.G."/>
        </authorList>
    </citation>
    <scope>NUCLEOTIDE SEQUENCE</scope>
</reference>
<evidence type="ECO:0008006" key="2">
    <source>
        <dbReference type="Google" id="ProtNLM"/>
    </source>
</evidence>
<evidence type="ECO:0000313" key="1">
    <source>
        <dbReference type="EMBL" id="CUV10505.1"/>
    </source>
</evidence>
<dbReference type="EMBL" id="FAXC01000426">
    <property type="protein sequence ID" value="CUV10505.1"/>
    <property type="molecule type" value="Genomic_DNA"/>
</dbReference>
<dbReference type="AlphaFoldDB" id="A0A160VI98"/>
<organism evidence="1">
    <name type="scientific">hydrothermal vent metagenome</name>
    <dbReference type="NCBI Taxonomy" id="652676"/>
    <lineage>
        <taxon>unclassified sequences</taxon>
        <taxon>metagenomes</taxon>
        <taxon>ecological metagenomes</taxon>
    </lineage>
</organism>
<proteinExistence type="predicted"/>
<accession>A0A160VI98</accession>
<name>A0A160VI98_9ZZZZ</name>